<feature type="transmembrane region" description="Helical" evidence="9">
    <location>
        <begin position="160"/>
        <end position="181"/>
    </location>
</feature>
<accession>A0ABZ2Y128</accession>
<evidence type="ECO:0000256" key="7">
    <source>
        <dbReference type="ARBA" id="ARBA00023136"/>
    </source>
</evidence>
<evidence type="ECO:0000256" key="5">
    <source>
        <dbReference type="ARBA" id="ARBA00022692"/>
    </source>
</evidence>
<gene>
    <name evidence="10" type="ORF">QBE51_09195</name>
</gene>
<evidence type="ECO:0000256" key="9">
    <source>
        <dbReference type="SAM" id="Phobius"/>
    </source>
</evidence>
<feature type="transmembrane region" description="Helical" evidence="9">
    <location>
        <begin position="289"/>
        <end position="308"/>
    </location>
</feature>
<dbReference type="InterPro" id="IPR001851">
    <property type="entry name" value="ABC_transp_permease"/>
</dbReference>
<feature type="transmembrane region" description="Helical" evidence="9">
    <location>
        <begin position="120"/>
        <end position="140"/>
    </location>
</feature>
<dbReference type="Proteomes" id="UP001486565">
    <property type="component" value="Chromosome"/>
</dbReference>
<evidence type="ECO:0000256" key="8">
    <source>
        <dbReference type="ARBA" id="ARBA00039381"/>
    </source>
</evidence>
<keyword evidence="2" id="KW-0813">Transport</keyword>
<keyword evidence="7 9" id="KW-0472">Membrane</keyword>
<keyword evidence="6 9" id="KW-1133">Transmembrane helix</keyword>
<dbReference type="RefSeq" id="WP_341875996.1">
    <property type="nucleotide sequence ID" value="NZ_CP121687.1"/>
</dbReference>
<keyword evidence="4" id="KW-0997">Cell inner membrane</keyword>
<feature type="transmembrane region" description="Helical" evidence="9">
    <location>
        <begin position="251"/>
        <end position="277"/>
    </location>
</feature>
<feature type="transmembrane region" description="Helical" evidence="9">
    <location>
        <begin position="210"/>
        <end position="231"/>
    </location>
</feature>
<organism evidence="10 11">
    <name type="scientific">Defluviitalea saccharophila</name>
    <dbReference type="NCBI Taxonomy" id="879970"/>
    <lineage>
        <taxon>Bacteria</taxon>
        <taxon>Bacillati</taxon>
        <taxon>Bacillota</taxon>
        <taxon>Clostridia</taxon>
        <taxon>Lachnospirales</taxon>
        <taxon>Defluviitaleaceae</taxon>
        <taxon>Defluviitalea</taxon>
    </lineage>
</organism>
<keyword evidence="11" id="KW-1185">Reference proteome</keyword>
<evidence type="ECO:0000256" key="6">
    <source>
        <dbReference type="ARBA" id="ARBA00022989"/>
    </source>
</evidence>
<evidence type="ECO:0000256" key="4">
    <source>
        <dbReference type="ARBA" id="ARBA00022519"/>
    </source>
</evidence>
<dbReference type="PANTHER" id="PTHR32196:SF71">
    <property type="entry name" value="AUTOINDUCER 2 IMPORT SYSTEM PERMEASE PROTEIN LSRD"/>
    <property type="match status" value="1"/>
</dbReference>
<dbReference type="EMBL" id="CP121687">
    <property type="protein sequence ID" value="WZL68992.1"/>
    <property type="molecule type" value="Genomic_DNA"/>
</dbReference>
<dbReference type="CDD" id="cd06579">
    <property type="entry name" value="TM_PBP1_transp_AraH_like"/>
    <property type="match status" value="1"/>
</dbReference>
<keyword evidence="5 9" id="KW-0812">Transmembrane</keyword>
<evidence type="ECO:0000256" key="1">
    <source>
        <dbReference type="ARBA" id="ARBA00004651"/>
    </source>
</evidence>
<feature type="transmembrane region" description="Helical" evidence="9">
    <location>
        <begin position="91"/>
        <end position="113"/>
    </location>
</feature>
<reference evidence="10 11" key="1">
    <citation type="submission" date="2023-03" db="EMBL/GenBank/DDBJ databases">
        <title>Novel Species.</title>
        <authorList>
            <person name="Ma S."/>
        </authorList>
    </citation>
    <scope>NUCLEOTIDE SEQUENCE [LARGE SCALE GENOMIC DNA]</scope>
    <source>
        <strain evidence="10 11">LIND6LT2</strain>
    </source>
</reference>
<dbReference type="PANTHER" id="PTHR32196">
    <property type="entry name" value="ABC TRANSPORTER PERMEASE PROTEIN YPHD-RELATED-RELATED"/>
    <property type="match status" value="1"/>
</dbReference>
<feature type="transmembrane region" description="Helical" evidence="9">
    <location>
        <begin position="50"/>
        <end position="71"/>
    </location>
</feature>
<evidence type="ECO:0000256" key="2">
    <source>
        <dbReference type="ARBA" id="ARBA00022448"/>
    </source>
</evidence>
<sequence length="329" mass="35102">MANQKNKLIITLMENMPIVLFVTIFIIFGILSPSFFSYKNMENIATSASYIGITAVGMTFVLLTAGIDLSVGATMYLSAAVAGLLIQNYHFPVWLALFIGVCVGAVMGMINSFVIIKLKILPFITTLSTMVAGRGVALLMTKSQSIMLPESVMKIGYARVLGIPLPIIFFAIIVLASHILLKRTPLGRQIYAVGNDIEAAKKAGINTTKVLAIVYIICGVLAAIGGIISVAQMGIVNAGFGESSEFDAISASILGGTSMFGGLGAVFPGTVIGTVLIQMIQAGLVYLKVDLYIQPMISAGIIFIAVLLDSIRTTQITKLQRRNIRNENL</sequence>
<evidence type="ECO:0000313" key="11">
    <source>
        <dbReference type="Proteomes" id="UP001486565"/>
    </source>
</evidence>
<dbReference type="Pfam" id="PF02653">
    <property type="entry name" value="BPD_transp_2"/>
    <property type="match status" value="1"/>
</dbReference>
<evidence type="ECO:0000313" key="10">
    <source>
        <dbReference type="EMBL" id="WZL68992.1"/>
    </source>
</evidence>
<protein>
    <recommendedName>
        <fullName evidence="8">Autoinducer 2 import system permease protein LsrD</fullName>
    </recommendedName>
</protein>
<keyword evidence="3" id="KW-1003">Cell membrane</keyword>
<feature type="transmembrane region" description="Helical" evidence="9">
    <location>
        <begin position="18"/>
        <end position="38"/>
    </location>
</feature>
<comment type="subcellular location">
    <subcellularLocation>
        <location evidence="1">Cell membrane</location>
        <topology evidence="1">Multi-pass membrane protein</topology>
    </subcellularLocation>
</comment>
<evidence type="ECO:0000256" key="3">
    <source>
        <dbReference type="ARBA" id="ARBA00022475"/>
    </source>
</evidence>
<proteinExistence type="predicted"/>
<name>A0ABZ2Y128_9FIRM</name>